<keyword evidence="2" id="KW-1185">Reference proteome</keyword>
<evidence type="ECO:0000313" key="2">
    <source>
        <dbReference type="Proteomes" id="UP000494216"/>
    </source>
</evidence>
<gene>
    <name evidence="1" type="ORF">METHB2_40033</name>
</gene>
<protein>
    <submittedName>
        <fullName evidence="1">Uncharacterized protein</fullName>
    </submittedName>
</protein>
<evidence type="ECO:0000313" key="1">
    <source>
        <dbReference type="EMBL" id="CAA9891333.1"/>
    </source>
</evidence>
<dbReference type="Proteomes" id="UP000494216">
    <property type="component" value="Unassembled WGS sequence"/>
</dbReference>
<proteinExistence type="predicted"/>
<accession>A0A8S0Y6G4</accession>
<dbReference type="AlphaFoldDB" id="A0A8S0Y6G4"/>
<organism evidence="1 2">
    <name type="scientific">Candidatus Methylobacter favarea</name>
    <dbReference type="NCBI Taxonomy" id="2707345"/>
    <lineage>
        <taxon>Bacteria</taxon>
        <taxon>Pseudomonadati</taxon>
        <taxon>Pseudomonadota</taxon>
        <taxon>Gammaproteobacteria</taxon>
        <taxon>Methylococcales</taxon>
        <taxon>Methylococcaceae</taxon>
        <taxon>Methylobacter</taxon>
    </lineage>
</organism>
<comment type="caution">
    <text evidence="1">The sequence shown here is derived from an EMBL/GenBank/DDBJ whole genome shotgun (WGS) entry which is preliminary data.</text>
</comment>
<dbReference type="EMBL" id="CADCXN010000069">
    <property type="protein sequence ID" value="CAA9891333.1"/>
    <property type="molecule type" value="Genomic_DNA"/>
</dbReference>
<sequence>MLKKDNSPYFSYQKYDLEVI</sequence>
<name>A0A8S0Y6G4_9GAMM</name>
<reference evidence="1 2" key="1">
    <citation type="submission" date="2020-02" db="EMBL/GenBank/DDBJ databases">
        <authorList>
            <person name="Hogendoorn C."/>
        </authorList>
    </citation>
    <scope>NUCLEOTIDE SEQUENCE [LARGE SCALE GENOMIC DNA]</scope>
    <source>
        <strain evidence="1">METHB21</strain>
    </source>
</reference>